<protein>
    <submittedName>
        <fullName evidence="5">VirB4 family type IV secretion/conjugal transfer ATPase</fullName>
    </submittedName>
</protein>
<dbReference type="PANTHER" id="PTHR30121">
    <property type="entry name" value="UNCHARACTERIZED PROTEIN YJGR-RELATED"/>
    <property type="match status" value="1"/>
</dbReference>
<name>A0ABV3N7Q9_9GAMM</name>
<gene>
    <name evidence="5" type="ORF">ABW286_21965</name>
</gene>
<evidence type="ECO:0000256" key="2">
    <source>
        <dbReference type="ARBA" id="ARBA00022741"/>
    </source>
</evidence>
<dbReference type="InterPro" id="IPR018145">
    <property type="entry name" value="CagE_TrbE_VirB_cntrl_dom"/>
</dbReference>
<comment type="similarity">
    <text evidence="1">Belongs to the TrbE/VirB4 family.</text>
</comment>
<evidence type="ECO:0000259" key="4">
    <source>
        <dbReference type="Pfam" id="PF03135"/>
    </source>
</evidence>
<sequence>MMNTQDTVKKRPSFRKEASVSDKYIQYSYHLTDHVISMKSGDLVSVFMIDGRTHDCASDSELINWHKDLNTLIKTVGTDQVEIWSHEHHHESTEYPEGKFSKTFPKLFDKYYRKILGDKKQLVTDLYLTVVYKQIGDKAQKFLSKFERPSKDDIQRMQDDALESIEDISDQLMESMKPYGIQRLGIYYRDSRGEEITTLSESEKAELLKVNKFDLFDEQVSLKEETSDFKNQHAFSKALEFLSFLCNMEWSLVPVCRDRISNYLMQNRTVSPVWGDVIQVRTIDHDFYTTAIEIRDYEKETEPGALNLIKESDFEYLLTQSFSCIAESSAMTLLSHQEASLNETKDRGVSQILELGEAMDQLKARSFVMGYHHATVHVWDRSQQEVQRKARKMKVMMQQCGIVAGNVGLASEAAYFAKLPGNQQWAPRPVPINSWNFLHFSPFHNFLRGKPDQNPWGPAMTLYRSVSGSPIYMSPHVTPLGINSFRKRPPGHVLMTGMTGEGKTTQLNAILAQATKFNPRIIAFDRDQGMQPFICSVGGEYRVLRQGMSSGFSPAQIEPTFRNIAMVKRLLTVCVEQTNNGPLENPESAVNLSEAVDAVMGPESQVPRESRDISQIYGYVTDEKMRVLLHEWTRQGEHGWLFDNPKDVLDLNENDYFGFDLTEFLVAEDEVQPPTRTPLLMYLMSRVRDAIDGTRHFMQVFDEFHAYLDDPVLVRDIKRGIKTDRKKDCIYVFATQEPNDALASKIGRTVMSQTPTKFCLRDPEGIRGDYRFLSDAEFNALKSIPENSRQFLLKQGQKSALATFNLYPPSRSDADIEVFDRIISVLSGEPQNAEIVESLVAKHGNNPDAWLPEYWQTVA</sequence>
<dbReference type="RefSeq" id="WP_367168714.1">
    <property type="nucleotide sequence ID" value="NZ_JBFKZN010000018.1"/>
</dbReference>
<accession>A0ABV3N7Q9</accession>
<dbReference type="InterPro" id="IPR051162">
    <property type="entry name" value="T4SS_component"/>
</dbReference>
<reference evidence="5 6" key="1">
    <citation type="submission" date="2024-07" db="EMBL/GenBank/DDBJ databases">
        <authorList>
            <person name="Dulla G.F.J."/>
            <person name="Delorm J.G."/>
        </authorList>
    </citation>
    <scope>NUCLEOTIDE SEQUENCE [LARGE SCALE GENOMIC DNA]</scope>
    <source>
        <strain evidence="5 6">JGD 233</strain>
    </source>
</reference>
<dbReference type="Pfam" id="PF03135">
    <property type="entry name" value="CagE_TrbE_VirB"/>
    <property type="match status" value="1"/>
</dbReference>
<dbReference type="EMBL" id="JBFKZN010000018">
    <property type="protein sequence ID" value="MEW5291806.1"/>
    <property type="molecule type" value="Genomic_DNA"/>
</dbReference>
<dbReference type="Proteomes" id="UP001554567">
    <property type="component" value="Unassembled WGS sequence"/>
</dbReference>
<keyword evidence="6" id="KW-1185">Reference proteome</keyword>
<dbReference type="NCBIfam" id="TIGR00929">
    <property type="entry name" value="VirB4_CagE"/>
    <property type="match status" value="1"/>
</dbReference>
<organism evidence="5 6">
    <name type="scientific">Erwinia papayae</name>
    <dbReference type="NCBI Taxonomy" id="206499"/>
    <lineage>
        <taxon>Bacteria</taxon>
        <taxon>Pseudomonadati</taxon>
        <taxon>Pseudomonadota</taxon>
        <taxon>Gammaproteobacteria</taxon>
        <taxon>Enterobacterales</taxon>
        <taxon>Erwiniaceae</taxon>
        <taxon>Erwinia</taxon>
    </lineage>
</organism>
<dbReference type="SUPFAM" id="SSF52540">
    <property type="entry name" value="P-loop containing nucleoside triphosphate hydrolases"/>
    <property type="match status" value="1"/>
</dbReference>
<dbReference type="InterPro" id="IPR004346">
    <property type="entry name" value="CagE_TrbE_VirB"/>
</dbReference>
<dbReference type="Gene3D" id="3.40.50.300">
    <property type="entry name" value="P-loop containing nucleotide triphosphate hydrolases"/>
    <property type="match status" value="2"/>
</dbReference>
<evidence type="ECO:0000313" key="6">
    <source>
        <dbReference type="Proteomes" id="UP001554567"/>
    </source>
</evidence>
<dbReference type="InterPro" id="IPR027417">
    <property type="entry name" value="P-loop_NTPase"/>
</dbReference>
<feature type="domain" description="CagE TrbE VirB component of type IV transporter system central" evidence="4">
    <location>
        <begin position="230"/>
        <end position="428"/>
    </location>
</feature>
<keyword evidence="2" id="KW-0547">Nucleotide-binding</keyword>
<proteinExistence type="inferred from homology"/>
<evidence type="ECO:0000256" key="1">
    <source>
        <dbReference type="ARBA" id="ARBA00006512"/>
    </source>
</evidence>
<evidence type="ECO:0000313" key="5">
    <source>
        <dbReference type="EMBL" id="MEW5291806.1"/>
    </source>
</evidence>
<keyword evidence="3" id="KW-0067">ATP-binding</keyword>
<dbReference type="PANTHER" id="PTHR30121:SF12">
    <property type="entry name" value="TYPE IV SECRETION SYSTEM PROTEIN CAGE"/>
    <property type="match status" value="1"/>
</dbReference>
<comment type="caution">
    <text evidence="5">The sequence shown here is derived from an EMBL/GenBank/DDBJ whole genome shotgun (WGS) entry which is preliminary data.</text>
</comment>
<evidence type="ECO:0000256" key="3">
    <source>
        <dbReference type="ARBA" id="ARBA00022840"/>
    </source>
</evidence>